<keyword evidence="1" id="KW-0245">EGF-like domain</keyword>
<dbReference type="InterPro" id="IPR011042">
    <property type="entry name" value="6-blade_b-propeller_TolB-like"/>
</dbReference>
<comment type="caution">
    <text evidence="1">Lacks conserved residue(s) required for the propagation of feature annotation.</text>
</comment>
<dbReference type="PANTHER" id="PTHR46513">
    <property type="entry name" value="VITELLOGENIN RECEPTOR-LIKE PROTEIN-RELATED-RELATED"/>
    <property type="match status" value="1"/>
</dbReference>
<reference evidence="5" key="1">
    <citation type="journal article" date="2011" name="Nat. Biotechnol.">
        <title>The genomic sequence of the Chinese hamster ovary (CHO)-K1 cell line.</title>
        <authorList>
            <person name="Xu X."/>
            <person name="Nagarajan H."/>
            <person name="Lewis N.E."/>
            <person name="Pan S."/>
            <person name="Cai Z."/>
            <person name="Liu X."/>
            <person name="Chen W."/>
            <person name="Xie M."/>
            <person name="Wang W."/>
            <person name="Hammond S."/>
            <person name="Andersen M.R."/>
            <person name="Neff N."/>
            <person name="Passarelli B."/>
            <person name="Koh W."/>
            <person name="Fan H.C."/>
            <person name="Wang J."/>
            <person name="Gui Y."/>
            <person name="Lee K.H."/>
            <person name="Betenbaugh M.J."/>
            <person name="Quake S.R."/>
            <person name="Famili I."/>
            <person name="Palsson B.O."/>
            <person name="Wang J."/>
        </authorList>
    </citation>
    <scope>NUCLEOTIDE SEQUENCE [LARGE SCALE GENOMIC DNA]</scope>
    <source>
        <strain evidence="5">CHO K1 cell line</strain>
    </source>
</reference>
<dbReference type="Gene3D" id="2.10.25.10">
    <property type="entry name" value="Laminin"/>
    <property type="match status" value="1"/>
</dbReference>
<dbReference type="Gene3D" id="2.120.10.30">
    <property type="entry name" value="TolB, C-terminal domain"/>
    <property type="match status" value="2"/>
</dbReference>
<dbReference type="EMBL" id="JH001212">
    <property type="protein sequence ID" value="EGW00902.1"/>
    <property type="molecule type" value="Genomic_DNA"/>
</dbReference>
<dbReference type="GO" id="GO:0005886">
    <property type="term" value="C:plasma membrane"/>
    <property type="evidence" value="ECO:0007669"/>
    <property type="project" value="TreeGrafter"/>
</dbReference>
<dbReference type="InParanoid" id="G3I3U5"/>
<name>G3I3U5_CRIGR</name>
<dbReference type="PANTHER" id="PTHR46513:SF6">
    <property type="entry name" value="NIDOGEN-1"/>
    <property type="match status" value="1"/>
</dbReference>
<dbReference type="InterPro" id="IPR009030">
    <property type="entry name" value="Growth_fac_rcpt_cys_sf"/>
</dbReference>
<dbReference type="SUPFAM" id="SSF63825">
    <property type="entry name" value="YWTD domain"/>
    <property type="match status" value="1"/>
</dbReference>
<dbReference type="InterPro" id="IPR000742">
    <property type="entry name" value="EGF"/>
</dbReference>
<dbReference type="Pfam" id="PF00058">
    <property type="entry name" value="Ldl_recept_b"/>
    <property type="match status" value="2"/>
</dbReference>
<dbReference type="PROSITE" id="PS01186">
    <property type="entry name" value="EGF_2"/>
    <property type="match status" value="1"/>
</dbReference>
<dbReference type="Proteomes" id="UP000001075">
    <property type="component" value="Unassembled WGS sequence"/>
</dbReference>
<feature type="repeat" description="LDL-receptor class B" evidence="2">
    <location>
        <begin position="94"/>
        <end position="136"/>
    </location>
</feature>
<dbReference type="InterPro" id="IPR000033">
    <property type="entry name" value="LDLR_classB_rpt"/>
</dbReference>
<evidence type="ECO:0000256" key="1">
    <source>
        <dbReference type="PROSITE-ProRule" id="PRU00076"/>
    </source>
</evidence>
<evidence type="ECO:0000313" key="4">
    <source>
        <dbReference type="EMBL" id="EGW00902.1"/>
    </source>
</evidence>
<gene>
    <name evidence="4" type="ORF">I79_018113</name>
</gene>
<dbReference type="GlyGen" id="G3I3U5">
    <property type="glycosylation" value="1 site"/>
</dbReference>
<protein>
    <submittedName>
        <fullName evidence="4">Nidogen-1</fullName>
    </submittedName>
</protein>
<dbReference type="PROSITE" id="PS50026">
    <property type="entry name" value="EGF_3"/>
    <property type="match status" value="1"/>
</dbReference>
<dbReference type="GO" id="GO:0060070">
    <property type="term" value="P:canonical Wnt signaling pathway"/>
    <property type="evidence" value="ECO:0007669"/>
    <property type="project" value="TreeGrafter"/>
</dbReference>
<dbReference type="STRING" id="10029.G3I3U5"/>
<feature type="domain" description="EGF-like" evidence="3">
    <location>
        <begin position="1"/>
        <end position="22"/>
    </location>
</feature>
<dbReference type="SUPFAM" id="SSF57184">
    <property type="entry name" value="Growth factor receptor domain"/>
    <property type="match status" value="1"/>
</dbReference>
<dbReference type="Pfam" id="PF14670">
    <property type="entry name" value="FXa_inhibition"/>
    <property type="match status" value="1"/>
</dbReference>
<dbReference type="FunFam" id="2.10.25.10:FF:000297">
    <property type="entry name" value="Nidogen 1"/>
    <property type="match status" value="1"/>
</dbReference>
<dbReference type="PROSITE" id="PS51120">
    <property type="entry name" value="LDLRB"/>
    <property type="match status" value="2"/>
</dbReference>
<dbReference type="AlphaFoldDB" id="G3I3U5"/>
<dbReference type="InterPro" id="IPR050778">
    <property type="entry name" value="Cueball_EGF_LRP_Nidogen"/>
</dbReference>
<dbReference type="GO" id="GO:0017147">
    <property type="term" value="F:Wnt-protein binding"/>
    <property type="evidence" value="ECO:0007669"/>
    <property type="project" value="TreeGrafter"/>
</dbReference>
<feature type="repeat" description="LDL-receptor class B" evidence="2">
    <location>
        <begin position="137"/>
        <end position="179"/>
    </location>
</feature>
<dbReference type="GO" id="GO:0042813">
    <property type="term" value="F:Wnt receptor activity"/>
    <property type="evidence" value="ECO:0007669"/>
    <property type="project" value="TreeGrafter"/>
</dbReference>
<organism evidence="4 5">
    <name type="scientific">Cricetulus griseus</name>
    <name type="common">Chinese hamster</name>
    <name type="synonym">Cricetulus barabensis griseus</name>
    <dbReference type="NCBI Taxonomy" id="10029"/>
    <lineage>
        <taxon>Eukaryota</taxon>
        <taxon>Metazoa</taxon>
        <taxon>Chordata</taxon>
        <taxon>Craniata</taxon>
        <taxon>Vertebrata</taxon>
        <taxon>Euteleostomi</taxon>
        <taxon>Mammalia</taxon>
        <taxon>Eutheria</taxon>
        <taxon>Euarchontoglires</taxon>
        <taxon>Glires</taxon>
        <taxon>Rodentia</taxon>
        <taxon>Myomorpha</taxon>
        <taxon>Muroidea</taxon>
        <taxon>Cricetidae</taxon>
        <taxon>Cricetinae</taxon>
        <taxon>Cricetulus</taxon>
    </lineage>
</organism>
<evidence type="ECO:0000259" key="3">
    <source>
        <dbReference type="PROSITE" id="PS50026"/>
    </source>
</evidence>
<sequence>MGGSSYTCSCLPGFSGDGRACQGLSTVAPPIHQRPVVPTAVIPLPPGTHLLFAQTGKIERLPLEGNTMKKTEAKAFLHIPAKVIIGLAFDCVDKVVYWTDISEPSIGRASLHGGEPTTIIRQDLGSPEGIALDHLGRNIFWTDSQLDRIEVARMDGTQRRVLFDTGLVNPRGIVTDSVGGPLKIVQAKRCMFTLYALVLCRNSVIAMDLAISKEMDAFHPHKQTRLYGITIALSQCPQGHNYCSVNNGGCTHLCLPTPGSRTCRCPDNTLGVDCIERK</sequence>
<dbReference type="PROSITE" id="PS00022">
    <property type="entry name" value="EGF_1"/>
    <property type="match status" value="1"/>
</dbReference>
<dbReference type="SMART" id="SM00135">
    <property type="entry name" value="LY"/>
    <property type="match status" value="2"/>
</dbReference>
<evidence type="ECO:0000256" key="2">
    <source>
        <dbReference type="PROSITE-ProRule" id="PRU00461"/>
    </source>
</evidence>
<evidence type="ECO:0000313" key="5">
    <source>
        <dbReference type="Proteomes" id="UP000001075"/>
    </source>
</evidence>
<accession>G3I3U5</accession>
<proteinExistence type="predicted"/>